<keyword evidence="3" id="KW-1185">Reference proteome</keyword>
<dbReference type="InterPro" id="IPR036890">
    <property type="entry name" value="HATPase_C_sf"/>
</dbReference>
<dbReference type="GO" id="GO:0005524">
    <property type="term" value="F:ATP binding"/>
    <property type="evidence" value="ECO:0007669"/>
    <property type="project" value="UniProtKB-KW"/>
</dbReference>
<feature type="domain" description="Histidine kinase/HSP90-like ATPase" evidence="1">
    <location>
        <begin position="2"/>
        <end position="64"/>
    </location>
</feature>
<protein>
    <submittedName>
        <fullName evidence="2">ATP-binding protein</fullName>
    </submittedName>
</protein>
<evidence type="ECO:0000259" key="1">
    <source>
        <dbReference type="Pfam" id="PF02518"/>
    </source>
</evidence>
<dbReference type="Gene3D" id="3.30.565.10">
    <property type="entry name" value="Histidine kinase-like ATPase, C-terminal domain"/>
    <property type="match status" value="1"/>
</dbReference>
<sequence>MITIREWSPGINPSELPKILTRFWRGAHRRDHGAGLGLTICQKIALAHHWTLLAQNAEPGLCFHLSNTSAALEDGPNTHNQCGSILSACIITPIYCHLDNV</sequence>
<dbReference type="SUPFAM" id="SSF55874">
    <property type="entry name" value="ATPase domain of HSP90 chaperone/DNA topoisomerase II/histidine kinase"/>
    <property type="match status" value="1"/>
</dbReference>
<proteinExistence type="predicted"/>
<evidence type="ECO:0000313" key="2">
    <source>
        <dbReference type="EMBL" id="MFJ5445474.1"/>
    </source>
</evidence>
<gene>
    <name evidence="2" type="ORF">ACIKP9_04465</name>
</gene>
<name>A0ABW8GJK1_9PROT</name>
<reference evidence="2 3" key="1">
    <citation type="submission" date="2024-11" db="EMBL/GenBank/DDBJ databases">
        <authorList>
            <person name="Kaparullina E.N."/>
            <person name="Delegan Y.A."/>
            <person name="Doronina N.V."/>
        </authorList>
    </citation>
    <scope>NUCLEOTIDE SEQUENCE [LARGE SCALE GENOMIC DNA]</scope>
    <source>
        <strain evidence="2 3">7sh_L</strain>
    </source>
</reference>
<evidence type="ECO:0000313" key="3">
    <source>
        <dbReference type="Proteomes" id="UP001617669"/>
    </source>
</evidence>
<dbReference type="EMBL" id="JBIWXY010000001">
    <property type="protein sequence ID" value="MFJ5445474.1"/>
    <property type="molecule type" value="Genomic_DNA"/>
</dbReference>
<accession>A0ABW8GJK1</accession>
<keyword evidence="2" id="KW-0547">Nucleotide-binding</keyword>
<dbReference type="Proteomes" id="UP001617669">
    <property type="component" value="Unassembled WGS sequence"/>
</dbReference>
<keyword evidence="2" id="KW-0067">ATP-binding</keyword>
<dbReference type="Pfam" id="PF02518">
    <property type="entry name" value="HATPase_c"/>
    <property type="match status" value="1"/>
</dbReference>
<dbReference type="RefSeq" id="WP_400879830.1">
    <property type="nucleotide sequence ID" value="NZ_JBIWXY010000001.1"/>
</dbReference>
<dbReference type="InterPro" id="IPR003594">
    <property type="entry name" value="HATPase_dom"/>
</dbReference>
<organism evidence="2 3">
    <name type="scientific">Methylobacillus methanolivorans</name>
    <dbReference type="NCBI Taxonomy" id="1848927"/>
    <lineage>
        <taxon>Bacteria</taxon>
        <taxon>Pseudomonadati</taxon>
        <taxon>Pseudomonadota</taxon>
        <taxon>Betaproteobacteria</taxon>
        <taxon>Nitrosomonadales</taxon>
        <taxon>Methylophilaceae</taxon>
        <taxon>Methylobacillus</taxon>
    </lineage>
</organism>
<comment type="caution">
    <text evidence="2">The sequence shown here is derived from an EMBL/GenBank/DDBJ whole genome shotgun (WGS) entry which is preliminary data.</text>
</comment>